<dbReference type="AlphaFoldDB" id="A0A9D9IDL3"/>
<feature type="domain" description="DUF3857" evidence="2">
    <location>
        <begin position="43"/>
        <end position="211"/>
    </location>
</feature>
<evidence type="ECO:0000313" key="5">
    <source>
        <dbReference type="Proteomes" id="UP000823603"/>
    </source>
</evidence>
<dbReference type="Gene3D" id="3.10.620.30">
    <property type="match status" value="1"/>
</dbReference>
<feature type="chain" id="PRO_5039732881" evidence="1">
    <location>
        <begin position="25"/>
        <end position="582"/>
    </location>
</feature>
<feature type="domain" description="DUF3858" evidence="3">
    <location>
        <begin position="467"/>
        <end position="580"/>
    </location>
</feature>
<evidence type="ECO:0000259" key="3">
    <source>
        <dbReference type="Pfam" id="PF12970"/>
    </source>
</evidence>
<dbReference type="InterPro" id="IPR024618">
    <property type="entry name" value="DUF3857"/>
</dbReference>
<dbReference type="Gene3D" id="2.60.40.3140">
    <property type="match status" value="1"/>
</dbReference>
<reference evidence="4" key="2">
    <citation type="journal article" date="2021" name="PeerJ">
        <title>Extensive microbial diversity within the chicken gut microbiome revealed by metagenomics and culture.</title>
        <authorList>
            <person name="Gilroy R."/>
            <person name="Ravi A."/>
            <person name="Getino M."/>
            <person name="Pursley I."/>
            <person name="Horton D.L."/>
            <person name="Alikhan N.F."/>
            <person name="Baker D."/>
            <person name="Gharbi K."/>
            <person name="Hall N."/>
            <person name="Watson M."/>
            <person name="Adriaenssens E.M."/>
            <person name="Foster-Nyarko E."/>
            <person name="Jarju S."/>
            <person name="Secka A."/>
            <person name="Antonio M."/>
            <person name="Oren A."/>
            <person name="Chaudhuri R.R."/>
            <person name="La Ragione R."/>
            <person name="Hildebrand F."/>
            <person name="Pallen M.J."/>
        </authorList>
    </citation>
    <scope>NUCLEOTIDE SEQUENCE</scope>
    <source>
        <strain evidence="4">B2-22910</strain>
    </source>
</reference>
<protein>
    <submittedName>
        <fullName evidence="4">DUF3857 domain-containing protein</fullName>
    </submittedName>
</protein>
<dbReference type="SUPFAM" id="SSF54001">
    <property type="entry name" value="Cysteine proteinases"/>
    <property type="match status" value="1"/>
</dbReference>
<dbReference type="EMBL" id="JADIMB010000021">
    <property type="protein sequence ID" value="MBO8470457.1"/>
    <property type="molecule type" value="Genomic_DNA"/>
</dbReference>
<sequence>MKHTLYKIMAAAILLTLAALYAVAAPASEAEYRKLSKAWTLNPDGSQEYRFSMELTLFTHTAMNSTYGESFIVYDPEYQTLKINSSYTVRKDGTIVETPPNAFVEVLPVAAAGAPAYNRLKEMVVVHTGLEIGATIVLDYTVTSKAGYLPGLDISGPVEQSSPVREYTLSVSVPEGSALDYSLSGLRTKPSEDSSAGLRTLTWKLRNVKAASRLPDTYHFDSPYFEANTLASSCAVAGIVSSQLDDGEGSPALKSLAAEITGDATDDTGKLKAIYAHIRNGYARIPLRLGTCGYRIRPAEEVAGSAYGTDAELVNVLQGLLEAAGLEADVCAAYARPDTAGAGLAGLSLYVRTEADGREYMLGPCSQATRRIALLRQYCPALDLSTGEVEPPAYQDAAISGIYDMTLEGDRVSVRSEVSVSDFFLDPEGTAAGMITSGDSDAAVTRSGKSSSFACSSGHDAERAGEYLIVHLPDCPFGAAHDTWLYGGSARDITLTLPAAYDESYTYRISLGDKTLCTPETTLEISNDAGFLEISVKEEDGCAVVTRTLKLSGPQISPDVYPDYLELMRAWADHNRTSVLLK</sequence>
<gene>
    <name evidence="4" type="ORF">IAB82_01535</name>
</gene>
<evidence type="ECO:0000259" key="2">
    <source>
        <dbReference type="Pfam" id="PF12969"/>
    </source>
</evidence>
<evidence type="ECO:0000313" key="4">
    <source>
        <dbReference type="EMBL" id="MBO8470457.1"/>
    </source>
</evidence>
<reference evidence="4" key="1">
    <citation type="submission" date="2020-10" db="EMBL/GenBank/DDBJ databases">
        <authorList>
            <person name="Gilroy R."/>
        </authorList>
    </citation>
    <scope>NUCLEOTIDE SEQUENCE</scope>
    <source>
        <strain evidence="4">B2-22910</strain>
    </source>
</reference>
<feature type="signal peptide" evidence="1">
    <location>
        <begin position="1"/>
        <end position="24"/>
    </location>
</feature>
<dbReference type="Gene3D" id="2.60.120.1130">
    <property type="match status" value="1"/>
</dbReference>
<keyword evidence="1" id="KW-0732">Signal</keyword>
<accession>A0A9D9IDL3</accession>
<dbReference type="InterPro" id="IPR038765">
    <property type="entry name" value="Papain-like_cys_pep_sf"/>
</dbReference>
<name>A0A9D9IDL3_9BACT</name>
<dbReference type="Proteomes" id="UP000823603">
    <property type="component" value="Unassembled WGS sequence"/>
</dbReference>
<proteinExistence type="predicted"/>
<dbReference type="InterPro" id="IPR024544">
    <property type="entry name" value="DUF3858"/>
</dbReference>
<evidence type="ECO:0000256" key="1">
    <source>
        <dbReference type="SAM" id="SignalP"/>
    </source>
</evidence>
<dbReference type="Pfam" id="PF12969">
    <property type="entry name" value="DUF3857"/>
    <property type="match status" value="1"/>
</dbReference>
<comment type="caution">
    <text evidence="4">The sequence shown here is derived from an EMBL/GenBank/DDBJ whole genome shotgun (WGS) entry which is preliminary data.</text>
</comment>
<dbReference type="Pfam" id="PF12970">
    <property type="entry name" value="DUF3858"/>
    <property type="match status" value="1"/>
</dbReference>
<organism evidence="4 5">
    <name type="scientific">Candidatus Cryptobacteroides faecavium</name>
    <dbReference type="NCBI Taxonomy" id="2840762"/>
    <lineage>
        <taxon>Bacteria</taxon>
        <taxon>Pseudomonadati</taxon>
        <taxon>Bacteroidota</taxon>
        <taxon>Bacteroidia</taxon>
        <taxon>Bacteroidales</taxon>
        <taxon>Candidatus Cryptobacteroides</taxon>
    </lineage>
</organism>